<keyword evidence="1" id="KW-1133">Transmembrane helix</keyword>
<dbReference type="InterPro" id="IPR032508">
    <property type="entry name" value="FecR_C"/>
</dbReference>
<feature type="domain" description="FecR protein" evidence="2">
    <location>
        <begin position="119"/>
        <end position="207"/>
    </location>
</feature>
<dbReference type="Pfam" id="PF04773">
    <property type="entry name" value="FecR"/>
    <property type="match status" value="1"/>
</dbReference>
<dbReference type="PIRSF" id="PIRSF018266">
    <property type="entry name" value="FecR"/>
    <property type="match status" value="1"/>
</dbReference>
<dbReference type="KEGG" id="senf:GJR95_12610"/>
<name>A0A6P1VTR4_9BACT</name>
<dbReference type="InterPro" id="IPR006860">
    <property type="entry name" value="FecR"/>
</dbReference>
<dbReference type="PANTHER" id="PTHR30273:SF2">
    <property type="entry name" value="PROTEIN FECR"/>
    <property type="match status" value="1"/>
</dbReference>
<dbReference type="PANTHER" id="PTHR30273">
    <property type="entry name" value="PERIPLASMIC SIGNAL SENSOR AND SIGMA FACTOR ACTIVATOR FECR-RELATED"/>
    <property type="match status" value="1"/>
</dbReference>
<dbReference type="Gene3D" id="3.55.50.30">
    <property type="match status" value="1"/>
</dbReference>
<evidence type="ECO:0000259" key="3">
    <source>
        <dbReference type="Pfam" id="PF16344"/>
    </source>
</evidence>
<organism evidence="4 5">
    <name type="scientific">Spirosoma endbachense</name>
    <dbReference type="NCBI Taxonomy" id="2666025"/>
    <lineage>
        <taxon>Bacteria</taxon>
        <taxon>Pseudomonadati</taxon>
        <taxon>Bacteroidota</taxon>
        <taxon>Cytophagia</taxon>
        <taxon>Cytophagales</taxon>
        <taxon>Cytophagaceae</taxon>
        <taxon>Spirosoma</taxon>
    </lineage>
</organism>
<keyword evidence="5" id="KW-1185">Reference proteome</keyword>
<reference evidence="4 5" key="1">
    <citation type="submission" date="2019-11" db="EMBL/GenBank/DDBJ databases">
        <title>Spirosoma endbachense sp. nov., isolated from a natural salt meadow.</title>
        <authorList>
            <person name="Rojas J."/>
            <person name="Ambika Manirajan B."/>
            <person name="Ratering S."/>
            <person name="Suarez C."/>
            <person name="Geissler-Plaum R."/>
            <person name="Schnell S."/>
        </authorList>
    </citation>
    <scope>NUCLEOTIDE SEQUENCE [LARGE SCALE GENOMIC DNA]</scope>
    <source>
        <strain evidence="4 5">I-24</strain>
    </source>
</reference>
<evidence type="ECO:0000256" key="1">
    <source>
        <dbReference type="SAM" id="Phobius"/>
    </source>
</evidence>
<accession>A0A6P1VTR4</accession>
<feature type="transmembrane region" description="Helical" evidence="1">
    <location>
        <begin position="77"/>
        <end position="96"/>
    </location>
</feature>
<dbReference type="GO" id="GO:0016989">
    <property type="term" value="F:sigma factor antagonist activity"/>
    <property type="evidence" value="ECO:0007669"/>
    <property type="project" value="TreeGrafter"/>
</dbReference>
<dbReference type="Gene3D" id="2.60.120.1440">
    <property type="match status" value="1"/>
</dbReference>
<dbReference type="Pfam" id="PF16344">
    <property type="entry name" value="FecR_C"/>
    <property type="match status" value="1"/>
</dbReference>
<sequence length="335" mass="37697">MSQYDFDELLQKYLAGNCDPAEEKLILDWYQDMIVPGPEPVDPQTKEVIRQRIWKKLSANTIDRLKTIPRHWLSQHWMAMAACVALLMVAGIWLTYSFRTQTGAIAHLNGSIEIKNTSHKSQIIKLEDGTVIRLKPTGILSYPEHFGDKNRTVYLKGEAFFQVKKNPAKPFIVHTGELVTEVLGTSFTIKSYEGAKDIEVAVTTGRVSVYQATENSSVTRKEVILKPNERITYNTQSKELIPTLVEAPLKVMPPSQPESFVFNGTPLPDVLARLQSVYGIDIFTESDAMNSCVLNADLTELPMYSQLELICKSINATYEIRGTSIFIKGKGCQYD</sequence>
<feature type="domain" description="Protein FecR C-terminal" evidence="3">
    <location>
        <begin position="260"/>
        <end position="327"/>
    </location>
</feature>
<dbReference type="AlphaFoldDB" id="A0A6P1VTR4"/>
<evidence type="ECO:0000313" key="5">
    <source>
        <dbReference type="Proteomes" id="UP000464577"/>
    </source>
</evidence>
<keyword evidence="1" id="KW-0472">Membrane</keyword>
<evidence type="ECO:0000313" key="4">
    <source>
        <dbReference type="EMBL" id="QHV95798.1"/>
    </source>
</evidence>
<gene>
    <name evidence="4" type="ORF">GJR95_12610</name>
</gene>
<dbReference type="Proteomes" id="UP000464577">
    <property type="component" value="Chromosome"/>
</dbReference>
<dbReference type="RefSeq" id="WP_162386207.1">
    <property type="nucleotide sequence ID" value="NZ_CP045997.1"/>
</dbReference>
<dbReference type="EMBL" id="CP045997">
    <property type="protein sequence ID" value="QHV95798.1"/>
    <property type="molecule type" value="Genomic_DNA"/>
</dbReference>
<proteinExistence type="predicted"/>
<evidence type="ECO:0000259" key="2">
    <source>
        <dbReference type="Pfam" id="PF04773"/>
    </source>
</evidence>
<keyword evidence="1" id="KW-0812">Transmembrane</keyword>
<dbReference type="InterPro" id="IPR012373">
    <property type="entry name" value="Ferrdict_sens_TM"/>
</dbReference>
<protein>
    <submittedName>
        <fullName evidence="4">DUF4974 domain-containing protein</fullName>
    </submittedName>
</protein>